<dbReference type="AlphaFoldDB" id="A0A2U1JIH5"/>
<dbReference type="EMBL" id="QCZI01000010">
    <property type="protein sequence ID" value="PWA04942.1"/>
    <property type="molecule type" value="Genomic_DNA"/>
</dbReference>
<protein>
    <submittedName>
        <fullName evidence="3">Uncharacterized protein</fullName>
    </submittedName>
</protein>
<evidence type="ECO:0000313" key="3">
    <source>
        <dbReference type="EMBL" id="PWA04942.1"/>
    </source>
</evidence>
<comment type="caution">
    <text evidence="3">The sequence shown here is derived from an EMBL/GenBank/DDBJ whole genome shotgun (WGS) entry which is preliminary data.</text>
</comment>
<evidence type="ECO:0000256" key="2">
    <source>
        <dbReference type="SAM" id="SignalP"/>
    </source>
</evidence>
<dbReference type="OrthoDB" id="1274006at2"/>
<feature type="region of interest" description="Disordered" evidence="1">
    <location>
        <begin position="150"/>
        <end position="169"/>
    </location>
</feature>
<evidence type="ECO:0000256" key="1">
    <source>
        <dbReference type="SAM" id="MobiDB-lite"/>
    </source>
</evidence>
<keyword evidence="2" id="KW-0732">Signal</keyword>
<sequence length="257" mass="29619">MKKYSVLLLLLVFNFSLAQSINDYKYAIVPSKFNFLKETDQYRLNTLTKLFMEKYGFTTYLGTDVLPDELVSNNCNKIYVDVISSGSFLTTKLKIILKDCKNTILYTSSEGRSKVKEYKVAYNEALRMAFDNFSILKTHKFQLSEKSLEMIGERSSQEPSKTENPKTEEPKLDITFSEPLFAKPLSQPFTGNGFQLLTHNTNIPQYVMTVYKTSSPDCYIATEGNISGVLLRKLGNWYFEYYKENKLVSEQILIVNF</sequence>
<dbReference type="RefSeq" id="WP_116725080.1">
    <property type="nucleotide sequence ID" value="NZ_QCZI01000010.1"/>
</dbReference>
<organism evidence="3 4">
    <name type="scientific">Flavobacterium psychrotolerans</name>
    <dbReference type="NCBI Taxonomy" id="2169410"/>
    <lineage>
        <taxon>Bacteria</taxon>
        <taxon>Pseudomonadati</taxon>
        <taxon>Bacteroidota</taxon>
        <taxon>Flavobacteriia</taxon>
        <taxon>Flavobacteriales</taxon>
        <taxon>Flavobacteriaceae</taxon>
        <taxon>Flavobacterium</taxon>
    </lineage>
</organism>
<dbReference type="Proteomes" id="UP000245449">
    <property type="component" value="Unassembled WGS sequence"/>
</dbReference>
<proteinExistence type="predicted"/>
<reference evidence="3 4" key="1">
    <citation type="submission" date="2018-04" db="EMBL/GenBank/DDBJ databases">
        <title>Flavobacterium sp. nov., isolated from glacier ice.</title>
        <authorList>
            <person name="Liu Q."/>
            <person name="Xin Y.-H."/>
        </authorList>
    </citation>
    <scope>NUCLEOTIDE SEQUENCE [LARGE SCALE GENOMIC DNA]</scope>
    <source>
        <strain evidence="3 4">RB1R5</strain>
    </source>
</reference>
<feature type="chain" id="PRO_5015421891" evidence="2">
    <location>
        <begin position="19"/>
        <end position="257"/>
    </location>
</feature>
<keyword evidence="4" id="KW-1185">Reference proteome</keyword>
<name>A0A2U1JIH5_9FLAO</name>
<gene>
    <name evidence="3" type="ORF">DB895_09245</name>
</gene>
<accession>A0A2U1JIH5</accession>
<evidence type="ECO:0000313" key="4">
    <source>
        <dbReference type="Proteomes" id="UP000245449"/>
    </source>
</evidence>
<feature type="signal peptide" evidence="2">
    <location>
        <begin position="1"/>
        <end position="18"/>
    </location>
</feature>